<gene>
    <name evidence="3" type="ORF">SI7747_06007321</name>
</gene>
<reference evidence="3 4" key="1">
    <citation type="submission" date="2019-12" db="EMBL/GenBank/DDBJ databases">
        <authorList>
            <person name="Scholz U."/>
            <person name="Mascher M."/>
            <person name="Fiebig A."/>
        </authorList>
    </citation>
    <scope>NUCLEOTIDE SEQUENCE</scope>
</reference>
<feature type="compositionally biased region" description="Polar residues" evidence="1">
    <location>
        <begin position="31"/>
        <end position="49"/>
    </location>
</feature>
<dbReference type="SUPFAM" id="SSF69065">
    <property type="entry name" value="RNase III domain-like"/>
    <property type="match status" value="1"/>
</dbReference>
<dbReference type="Pfam" id="PF00636">
    <property type="entry name" value="Ribonuclease_3"/>
    <property type="match status" value="1"/>
</dbReference>
<dbReference type="EMBL" id="LR743593">
    <property type="protein sequence ID" value="CAA2621207.1"/>
    <property type="molecule type" value="Genomic_DNA"/>
</dbReference>
<evidence type="ECO:0000259" key="2">
    <source>
        <dbReference type="Pfam" id="PF00636"/>
    </source>
</evidence>
<organism evidence="3">
    <name type="scientific">Spirodela intermedia</name>
    <name type="common">Intermediate duckweed</name>
    <dbReference type="NCBI Taxonomy" id="51605"/>
    <lineage>
        <taxon>Eukaryota</taxon>
        <taxon>Viridiplantae</taxon>
        <taxon>Streptophyta</taxon>
        <taxon>Embryophyta</taxon>
        <taxon>Tracheophyta</taxon>
        <taxon>Spermatophyta</taxon>
        <taxon>Magnoliopsida</taxon>
        <taxon>Liliopsida</taxon>
        <taxon>Araceae</taxon>
        <taxon>Lemnoideae</taxon>
        <taxon>Spirodela</taxon>
    </lineage>
</organism>
<sequence>MAVAAAATVSSVHLLCRASWDTNPSPKPSKFSHSGKSPKPSSLPASQSPEMAATATATATATLPADELYLGYERWLPAAPKVKKPRSIYNAASLAYLGDGIYEALFVPPKSIDVYNERVMAIVRCEAQDALLKKLMNEDYLTEEERDILRWGKNIASGKTRTKKRAGMQVYSRASSLETLIGFLYLTDVKRLEDLMRRLGFSAGAPPRIMSWRRWGVNVPNDQPVADSLGAPWPCQSRQSRAPGGRSSPGGMPAGPGRCP</sequence>
<keyword evidence="4" id="KW-1185">Reference proteome</keyword>
<dbReference type="Gene3D" id="1.10.1520.10">
    <property type="entry name" value="Ribonuclease III domain"/>
    <property type="match status" value="1"/>
</dbReference>
<protein>
    <recommendedName>
        <fullName evidence="2">RNase III domain-containing protein</fullName>
    </recommendedName>
</protein>
<evidence type="ECO:0000256" key="1">
    <source>
        <dbReference type="SAM" id="MobiDB-lite"/>
    </source>
</evidence>
<dbReference type="GO" id="GO:0006396">
    <property type="term" value="P:RNA processing"/>
    <property type="evidence" value="ECO:0007669"/>
    <property type="project" value="InterPro"/>
</dbReference>
<name>A0A7I8ISE9_SPIIN</name>
<dbReference type="AlphaFoldDB" id="A0A7I8ISE9"/>
<dbReference type="PANTHER" id="PTHR34276">
    <property type="entry name" value="MINI-RIBONUCLEASE 3"/>
    <property type="match status" value="1"/>
</dbReference>
<dbReference type="InterPro" id="IPR036389">
    <property type="entry name" value="RNase_III_sf"/>
</dbReference>
<feature type="region of interest" description="Disordered" evidence="1">
    <location>
        <begin position="19"/>
        <end position="57"/>
    </location>
</feature>
<feature type="compositionally biased region" description="Low complexity" evidence="1">
    <location>
        <begin position="236"/>
        <end position="260"/>
    </location>
</feature>
<evidence type="ECO:0000313" key="4">
    <source>
        <dbReference type="Proteomes" id="UP001189122"/>
    </source>
</evidence>
<feature type="domain" description="RNase III" evidence="2">
    <location>
        <begin position="93"/>
        <end position="187"/>
    </location>
</feature>
<feature type="region of interest" description="Disordered" evidence="1">
    <location>
        <begin position="227"/>
        <end position="260"/>
    </location>
</feature>
<accession>A0A7I8ISE9</accession>
<dbReference type="InterPro" id="IPR000999">
    <property type="entry name" value="RNase_III_dom"/>
</dbReference>
<dbReference type="GO" id="GO:0004525">
    <property type="term" value="F:ribonuclease III activity"/>
    <property type="evidence" value="ECO:0007669"/>
    <property type="project" value="InterPro"/>
</dbReference>
<dbReference type="EMBL" id="CACRZD030000006">
    <property type="protein sequence ID" value="CAA6660920.1"/>
    <property type="molecule type" value="Genomic_DNA"/>
</dbReference>
<evidence type="ECO:0000313" key="3">
    <source>
        <dbReference type="EMBL" id="CAA2621207.1"/>
    </source>
</evidence>
<dbReference type="PANTHER" id="PTHR34276:SF1">
    <property type="entry name" value="MINI-RIBONUCLEASE 3"/>
    <property type="match status" value="1"/>
</dbReference>
<proteinExistence type="predicted"/>
<dbReference type="Proteomes" id="UP001189122">
    <property type="component" value="Unassembled WGS sequence"/>
</dbReference>